<dbReference type="KEGG" id="neu:NE2267"/>
<dbReference type="CAZy" id="GT4">
    <property type="family name" value="Glycosyltransferase Family 4"/>
</dbReference>
<dbReference type="CDD" id="cd03807">
    <property type="entry name" value="GT4_WbnK-like"/>
    <property type="match status" value="1"/>
</dbReference>
<dbReference type="AlphaFoldDB" id="Q82SP0"/>
<protein>
    <submittedName>
        <fullName evidence="2">Glycosyl transferases group 1</fullName>
    </submittedName>
</protein>
<dbReference type="PhylomeDB" id="Q82SP0"/>
<evidence type="ECO:0000259" key="1">
    <source>
        <dbReference type="Pfam" id="PF13439"/>
    </source>
</evidence>
<proteinExistence type="predicted"/>
<dbReference type="eggNOG" id="COG0438">
    <property type="taxonomic scope" value="Bacteria"/>
</dbReference>
<evidence type="ECO:0000313" key="3">
    <source>
        <dbReference type="Proteomes" id="UP000001416"/>
    </source>
</evidence>
<gene>
    <name evidence="2" type="ordered locus">NE2267</name>
</gene>
<dbReference type="HOGENOM" id="CLU_009583_0_3_4"/>
<dbReference type="Proteomes" id="UP000001416">
    <property type="component" value="Chromosome"/>
</dbReference>
<dbReference type="STRING" id="228410.NE2267"/>
<name>Q82SP0_NITEU</name>
<dbReference type="InterPro" id="IPR028098">
    <property type="entry name" value="Glyco_trans_4-like_N"/>
</dbReference>
<dbReference type="GO" id="GO:0016757">
    <property type="term" value="F:glycosyltransferase activity"/>
    <property type="evidence" value="ECO:0007669"/>
    <property type="project" value="UniProtKB-ARBA"/>
</dbReference>
<accession>Q82SP0</accession>
<dbReference type="SUPFAM" id="SSF53756">
    <property type="entry name" value="UDP-Glycosyltransferase/glycogen phosphorylase"/>
    <property type="match status" value="1"/>
</dbReference>
<feature type="domain" description="Glycosyltransferase subfamily 4-like N-terminal" evidence="1">
    <location>
        <begin position="24"/>
        <end position="184"/>
    </location>
</feature>
<keyword evidence="3" id="KW-1185">Reference proteome</keyword>
<organism evidence="2 3">
    <name type="scientific">Nitrosomonas europaea (strain ATCC 19718 / CIP 103999 / KCTC 2705 / NBRC 14298)</name>
    <dbReference type="NCBI Taxonomy" id="228410"/>
    <lineage>
        <taxon>Bacteria</taxon>
        <taxon>Pseudomonadati</taxon>
        <taxon>Pseudomonadota</taxon>
        <taxon>Betaproteobacteria</taxon>
        <taxon>Nitrosomonadales</taxon>
        <taxon>Nitrosomonadaceae</taxon>
        <taxon>Nitrosomonas</taxon>
    </lineage>
</organism>
<dbReference type="EMBL" id="AL954747">
    <property type="protein sequence ID" value="CAD86179.1"/>
    <property type="molecule type" value="Genomic_DNA"/>
</dbReference>
<evidence type="ECO:0000313" key="2">
    <source>
        <dbReference type="EMBL" id="CAD86179.1"/>
    </source>
</evidence>
<keyword evidence="2" id="KW-0808">Transferase</keyword>
<dbReference type="PANTHER" id="PTHR12526">
    <property type="entry name" value="GLYCOSYLTRANSFERASE"/>
    <property type="match status" value="1"/>
</dbReference>
<sequence length="384" mass="42728">MVVLAPHIEWLMETVHIISGLNDGGAEAVLYRLCSSDKAAEHYVISLMDEGKYGALLREAGVQVSCLSMPRGRVTLGGLWRLWRLLRQIRPQAVQTWMYHADLVGGLIARLAGVKQVFWGIHHTTLHAGQSRRSTIWVARLCARISSCLPSAIICCAQKALEAHRELGYAAEKLRVIPNGYDLVRFRVDEDARVRLRTEWNTGSRWLIGMVGRFDPLKDHKNLLDALAIVKYRGVDFCCVLAGRGLDQNNAQLMAWLTELDLAGEVKLLGQRMDIPDVMNALDVHVLSSSSEAFPNVVAEAMACGTSVVTTNVGDAALIVGETGWVVPARNPGMLADALLQAYVAMHDEAAWQVRCTAVRQRVEDHFSLERMVENYHLVWQNKL</sequence>
<dbReference type="Pfam" id="PF13692">
    <property type="entry name" value="Glyco_trans_1_4"/>
    <property type="match status" value="1"/>
</dbReference>
<dbReference type="Gene3D" id="3.40.50.2000">
    <property type="entry name" value="Glycogen Phosphorylase B"/>
    <property type="match status" value="2"/>
</dbReference>
<reference evidence="2 3" key="1">
    <citation type="journal article" date="2003" name="J. Bacteriol.">
        <title>Complete genome sequence of the ammonia-oxidizing bacterium and obligate chemolithoautotroph Nitrosomonas europaea.</title>
        <authorList>
            <person name="Chain P."/>
            <person name="Lamerdin J."/>
            <person name="Larimer F."/>
            <person name="Regala W."/>
            <person name="Land M."/>
            <person name="Hauser L."/>
            <person name="Hooper A."/>
            <person name="Klotz M."/>
            <person name="Norton J."/>
            <person name="Sayavedra-Soto L."/>
            <person name="Arciero D."/>
            <person name="Hommes N."/>
            <person name="Whittaker M."/>
            <person name="Arp D."/>
        </authorList>
    </citation>
    <scope>NUCLEOTIDE SEQUENCE [LARGE SCALE GENOMIC DNA]</scope>
    <source>
        <strain evidence="3">ATCC 19718 / CIP 103999 / KCTC 2705 / NBRC 14298</strain>
    </source>
</reference>
<dbReference type="Pfam" id="PF13439">
    <property type="entry name" value="Glyco_transf_4"/>
    <property type="match status" value="1"/>
</dbReference>